<dbReference type="GO" id="GO:0006355">
    <property type="term" value="P:regulation of DNA-templated transcription"/>
    <property type="evidence" value="ECO:0007669"/>
    <property type="project" value="InterPro"/>
</dbReference>
<evidence type="ECO:0000313" key="2">
    <source>
        <dbReference type="EMBL" id="ARQ96481.1"/>
    </source>
</evidence>
<proteinExistence type="predicted"/>
<dbReference type="Pfam" id="PF21432">
    <property type="entry name" value="56B_RHH"/>
    <property type="match status" value="1"/>
</dbReference>
<keyword evidence="3" id="KW-1185">Reference proteome</keyword>
<dbReference type="EMBL" id="KY744230">
    <property type="protein sequence ID" value="ARQ96481.1"/>
    <property type="molecule type" value="Genomic_DNA"/>
</dbReference>
<protein>
    <recommendedName>
        <fullName evidence="1">56B-like ribbon-helix-helix domain-containing protein</fullName>
    </recommendedName>
</protein>
<dbReference type="OrthoDB" id="27145at10239"/>
<accession>A0A1X9SJS3</accession>
<name>A0A1X9SJS3_9VIRU</name>
<dbReference type="InterPro" id="IPR010985">
    <property type="entry name" value="Ribbon_hlx_hlx"/>
</dbReference>
<dbReference type="SUPFAM" id="SSF47598">
    <property type="entry name" value="Ribbon-helix-helix"/>
    <property type="match status" value="1"/>
</dbReference>
<reference evidence="2 3" key="1">
    <citation type="journal article" date="2017" name="Viruses">
        <title>Differentiation and structure in Sulfolobus islandicus rod-shaped virus populations.</title>
        <authorList>
            <person name="Bautista M.A."/>
            <person name="Black J.A."/>
            <person name="Youngblut N.D."/>
            <person name="Whitaker R.J."/>
        </authorList>
    </citation>
    <scope>NUCLEOTIDE SEQUENCE [LARGE SCALE GENOMIC DNA]</scope>
</reference>
<dbReference type="GeneID" id="32878702"/>
<dbReference type="InterPro" id="IPR013321">
    <property type="entry name" value="Arc_rbn_hlx_hlx"/>
</dbReference>
<dbReference type="RefSeq" id="YP_009362798.1">
    <property type="nucleotide sequence ID" value="NC_034625.1"/>
</dbReference>
<evidence type="ECO:0000259" key="1">
    <source>
        <dbReference type="Pfam" id="PF21432"/>
    </source>
</evidence>
<dbReference type="KEGG" id="vg:32878702"/>
<organism evidence="2 3">
    <name type="scientific">Sulfolobus islandicus rod-shaped virus 10</name>
    <dbReference type="NCBI Taxonomy" id="1983545"/>
    <lineage>
        <taxon>Viruses</taxon>
        <taxon>Adnaviria</taxon>
        <taxon>Zilligvirae</taxon>
        <taxon>Taleaviricota</taxon>
        <taxon>Tokiviricetes</taxon>
        <taxon>Ligamenvirales</taxon>
        <taxon>Rudiviridae</taxon>
        <taxon>Usarudivirus</taxon>
        <taxon>Usarudivirus acidum</taxon>
        <taxon>Usarudivirus SIRV10</taxon>
    </lineage>
</organism>
<sequence>MEKGKPERVVFGINIDKELKTKLKVYCAEHNITLTEAIETAISEYLQKRQQK</sequence>
<feature type="domain" description="56B-like ribbon-helix-helix" evidence="1">
    <location>
        <begin position="17"/>
        <end position="48"/>
    </location>
</feature>
<evidence type="ECO:0000313" key="3">
    <source>
        <dbReference type="Proteomes" id="UP000203064"/>
    </source>
</evidence>
<dbReference type="Gene3D" id="1.10.1220.10">
    <property type="entry name" value="Met repressor-like"/>
    <property type="match status" value="1"/>
</dbReference>
<dbReference type="Proteomes" id="UP000203064">
    <property type="component" value="Segment"/>
</dbReference>
<dbReference type="InterPro" id="IPR049123">
    <property type="entry name" value="56B_RHH"/>
</dbReference>